<gene>
    <name evidence="1" type="ordered locus">Desti_2802</name>
</gene>
<sequence length="119" mass="13683">MKSIGELLKDKDVARLIDWDLHPFDAVTRYLEWGTNWSRGLNHAKSCNEESVYFKINAIKKPARLMLVRQSHHDYEIISEVEAPQELIDDSVRFYACKNAACGLTEELKAWLKKDAASS</sequence>
<dbReference type="AlphaFoldDB" id="I4C7D1"/>
<accession>I4C7D1</accession>
<dbReference type="HOGENOM" id="CLU_153816_0_0_7"/>
<organism evidence="1 2">
    <name type="scientific">Desulfomonile tiedjei (strain ATCC 49306 / DSM 6799 / DCB-1)</name>
    <dbReference type="NCBI Taxonomy" id="706587"/>
    <lineage>
        <taxon>Bacteria</taxon>
        <taxon>Pseudomonadati</taxon>
        <taxon>Thermodesulfobacteriota</taxon>
        <taxon>Desulfomonilia</taxon>
        <taxon>Desulfomonilales</taxon>
        <taxon>Desulfomonilaceae</taxon>
        <taxon>Desulfomonile</taxon>
    </lineage>
</organism>
<dbReference type="eggNOG" id="ENOG50310J3">
    <property type="taxonomic scope" value="Bacteria"/>
</dbReference>
<name>I4C7D1_DESTA</name>
<evidence type="ECO:0000313" key="1">
    <source>
        <dbReference type="EMBL" id="AFM25472.1"/>
    </source>
</evidence>
<reference evidence="2" key="1">
    <citation type="submission" date="2012-06" db="EMBL/GenBank/DDBJ databases">
        <title>Complete sequence of chromosome of Desulfomonile tiedjei DSM 6799.</title>
        <authorList>
            <person name="Lucas S."/>
            <person name="Copeland A."/>
            <person name="Lapidus A."/>
            <person name="Glavina del Rio T."/>
            <person name="Dalin E."/>
            <person name="Tice H."/>
            <person name="Bruce D."/>
            <person name="Goodwin L."/>
            <person name="Pitluck S."/>
            <person name="Peters L."/>
            <person name="Ovchinnikova G."/>
            <person name="Zeytun A."/>
            <person name="Lu M."/>
            <person name="Kyrpides N."/>
            <person name="Mavromatis K."/>
            <person name="Ivanova N."/>
            <person name="Brettin T."/>
            <person name="Detter J.C."/>
            <person name="Han C."/>
            <person name="Larimer F."/>
            <person name="Land M."/>
            <person name="Hauser L."/>
            <person name="Markowitz V."/>
            <person name="Cheng J.-F."/>
            <person name="Hugenholtz P."/>
            <person name="Woyke T."/>
            <person name="Wu D."/>
            <person name="Spring S."/>
            <person name="Schroeder M."/>
            <person name="Brambilla E."/>
            <person name="Klenk H.-P."/>
            <person name="Eisen J.A."/>
        </authorList>
    </citation>
    <scope>NUCLEOTIDE SEQUENCE [LARGE SCALE GENOMIC DNA]</scope>
    <source>
        <strain evidence="2">ATCC 49306 / DSM 6799 / DCB-1</strain>
    </source>
</reference>
<dbReference type="KEGG" id="dti:Desti_2802"/>
<dbReference type="Proteomes" id="UP000006055">
    <property type="component" value="Chromosome"/>
</dbReference>
<protein>
    <submittedName>
        <fullName evidence="1">Uncharacterized protein</fullName>
    </submittedName>
</protein>
<dbReference type="EMBL" id="CP003360">
    <property type="protein sequence ID" value="AFM25472.1"/>
    <property type="molecule type" value="Genomic_DNA"/>
</dbReference>
<dbReference type="NCBIfam" id="NF045682">
    <property type="entry name" value="DVU0772_fam"/>
    <property type="match status" value="1"/>
</dbReference>
<proteinExistence type="predicted"/>
<keyword evidence="2" id="KW-1185">Reference proteome</keyword>
<dbReference type="RefSeq" id="WP_014810611.1">
    <property type="nucleotide sequence ID" value="NC_018025.1"/>
</dbReference>
<dbReference type="InterPro" id="IPR059223">
    <property type="entry name" value="DVU0772-like"/>
</dbReference>
<evidence type="ECO:0000313" key="2">
    <source>
        <dbReference type="Proteomes" id="UP000006055"/>
    </source>
</evidence>
<dbReference type="STRING" id="706587.Desti_2802"/>
<dbReference type="OrthoDB" id="5471332at2"/>